<dbReference type="Proteomes" id="UP001310248">
    <property type="component" value="Unassembled WGS sequence"/>
</dbReference>
<dbReference type="RefSeq" id="WP_329775399.1">
    <property type="nucleotide sequence ID" value="NZ_JAYDYW010000007.1"/>
</dbReference>
<accession>A0ABU7G4C1</accession>
<reference evidence="2 3" key="2">
    <citation type="submission" date="2023-12" db="EMBL/GenBank/DDBJ databases">
        <authorList>
            <consortium name="Cladostephus spongiosus"/>
            <person name="Lorente B."/>
            <person name="Cabral C."/>
            <person name="Frias J."/>
            <person name="Faria J."/>
            <person name="Toubarro D."/>
        </authorList>
    </citation>
    <scope>NUCLEOTIDE SEQUENCE [LARGE SCALE GENOMIC DNA]</scope>
    <source>
        <strain evidence="2 3">ZMCS4</strain>
    </source>
</reference>
<keyword evidence="1" id="KW-0732">Signal</keyword>
<dbReference type="EMBL" id="JAYDYW010000007">
    <property type="protein sequence ID" value="MEE1674241.1"/>
    <property type="molecule type" value="Genomic_DNA"/>
</dbReference>
<protein>
    <submittedName>
        <fullName evidence="2">YHS domain-containing (Seleno)protein</fullName>
    </submittedName>
</protein>
<reference evidence="3" key="1">
    <citation type="submission" date="2023-07" db="EMBL/GenBank/DDBJ databases">
        <title>Draft genome sequence of Agarivorans aestuarii strain ZMCS4, a CAZymes producing bacteria isolated from the marine brown algae Clodostephus spongiosus.</title>
        <authorList>
            <person name="Lorente B."/>
            <person name="Cabral C."/>
            <person name="Frias J."/>
            <person name="Faria J."/>
            <person name="Toubarro D."/>
        </authorList>
    </citation>
    <scope>NUCLEOTIDE SEQUENCE [LARGE SCALE GENOMIC DNA]</scope>
    <source>
        <strain evidence="3">ZMCS4</strain>
    </source>
</reference>
<feature type="chain" id="PRO_5045844835" evidence="1">
    <location>
        <begin position="29"/>
        <end position="160"/>
    </location>
</feature>
<evidence type="ECO:0000313" key="3">
    <source>
        <dbReference type="Proteomes" id="UP001310248"/>
    </source>
</evidence>
<organism evidence="2 3">
    <name type="scientific">Agarivorans aestuarii</name>
    <dbReference type="NCBI Taxonomy" id="1563703"/>
    <lineage>
        <taxon>Bacteria</taxon>
        <taxon>Pseudomonadati</taxon>
        <taxon>Pseudomonadota</taxon>
        <taxon>Gammaproteobacteria</taxon>
        <taxon>Alteromonadales</taxon>
        <taxon>Alteromonadaceae</taxon>
        <taxon>Agarivorans</taxon>
    </lineage>
</organism>
<proteinExistence type="predicted"/>
<evidence type="ECO:0000256" key="1">
    <source>
        <dbReference type="SAM" id="SignalP"/>
    </source>
</evidence>
<dbReference type="NCBIfam" id="NF041384">
    <property type="entry name" value="YHS_seleno_dom"/>
    <property type="match status" value="1"/>
</dbReference>
<gene>
    <name evidence="2" type="ORF">SNR37_003678</name>
</gene>
<sequence length="160" mass="17363">MNTLKALKALIRTSALASALAVSSFSFAADVGMSVDANDLAIKGYDPVAYFVSGQPTQGNGSYTATHNNAIYHFASADNRDAFKADPAKYAPQYGGYCAFGVAMEKKFDTDPTAWKIVDGKLYLNLDKKVQQRWLENTGELIVDANQNWPEIKAVDAAKL</sequence>
<comment type="caution">
    <text evidence="2">The sequence shown here is derived from an EMBL/GenBank/DDBJ whole genome shotgun (WGS) entry which is preliminary data.</text>
</comment>
<name>A0ABU7G4C1_9ALTE</name>
<evidence type="ECO:0000313" key="2">
    <source>
        <dbReference type="EMBL" id="MEE1674241.1"/>
    </source>
</evidence>
<keyword evidence="3" id="KW-1185">Reference proteome</keyword>
<feature type="signal peptide" evidence="1">
    <location>
        <begin position="1"/>
        <end position="28"/>
    </location>
</feature>